<dbReference type="Proteomes" id="UP000310719">
    <property type="component" value="Chromosome"/>
</dbReference>
<feature type="region of interest" description="Disordered" evidence="1">
    <location>
        <begin position="1"/>
        <end position="25"/>
    </location>
</feature>
<reference evidence="2 3" key="1">
    <citation type="submission" date="2019-05" db="EMBL/GenBank/DDBJ databases">
        <authorList>
            <consortium name="Pathogen Informatics"/>
        </authorList>
    </citation>
    <scope>NUCLEOTIDE SEQUENCE [LARGE SCALE GENOMIC DNA]</scope>
    <source>
        <strain evidence="2 3">NCTC13032</strain>
    </source>
</reference>
<dbReference type="AlphaFoldDB" id="A0A4U9IFQ6"/>
<name>A0A4U9IFQ6_9ENTR</name>
<gene>
    <name evidence="2" type="ORF">NCTC13032_05695</name>
</gene>
<proteinExistence type="predicted"/>
<dbReference type="EMBL" id="LR590464">
    <property type="protein sequence ID" value="VTP75830.1"/>
    <property type="molecule type" value="Genomic_DNA"/>
</dbReference>
<organism evidence="2 3">
    <name type="scientific">Leclercia adecarboxylata</name>
    <dbReference type="NCBI Taxonomy" id="83655"/>
    <lineage>
        <taxon>Bacteria</taxon>
        <taxon>Pseudomonadati</taxon>
        <taxon>Pseudomonadota</taxon>
        <taxon>Gammaproteobacteria</taxon>
        <taxon>Enterobacterales</taxon>
        <taxon>Enterobacteriaceae</taxon>
        <taxon>Leclercia</taxon>
    </lineage>
</organism>
<evidence type="ECO:0000313" key="2">
    <source>
        <dbReference type="EMBL" id="VTP75830.1"/>
    </source>
</evidence>
<evidence type="ECO:0000313" key="3">
    <source>
        <dbReference type="Proteomes" id="UP000310719"/>
    </source>
</evidence>
<sequence length="158" mass="17575">MVEASPTGHGPSVSPRPRRINFSPSTDVAVPISQVKAEKPKMESATHTADAFFGDKKARRDLAECIAQKKHTGDGTGFEIIDMEFVDDKGKYGSDICSVCIINGIHNKYQRQYHEAIIGFFGRYVGGSLFYTRHVLPHYSNNVSRFNFVFNVNISACI</sequence>
<protein>
    <submittedName>
        <fullName evidence="2">Uncharacterized protein</fullName>
    </submittedName>
</protein>
<evidence type="ECO:0000256" key="1">
    <source>
        <dbReference type="SAM" id="MobiDB-lite"/>
    </source>
</evidence>
<accession>A0A4U9IFQ6</accession>